<dbReference type="PANTHER" id="PTHR21666:SF270">
    <property type="entry name" value="MUREIN HYDROLASE ACTIVATOR ENVC"/>
    <property type="match status" value="1"/>
</dbReference>
<dbReference type="CDD" id="cd12797">
    <property type="entry name" value="M23_peptidase"/>
    <property type="match status" value="1"/>
</dbReference>
<name>A0A9J6P0Y1_9CLOT</name>
<evidence type="ECO:0000313" key="3">
    <source>
        <dbReference type="Proteomes" id="UP001056429"/>
    </source>
</evidence>
<dbReference type="Proteomes" id="UP001056429">
    <property type="component" value="Unassembled WGS sequence"/>
</dbReference>
<dbReference type="PANTHER" id="PTHR21666">
    <property type="entry name" value="PEPTIDASE-RELATED"/>
    <property type="match status" value="1"/>
</dbReference>
<dbReference type="RefSeq" id="WP_250857967.1">
    <property type="nucleotide sequence ID" value="NZ_JAGSOJ010000001.1"/>
</dbReference>
<evidence type="ECO:0000259" key="1">
    <source>
        <dbReference type="Pfam" id="PF01551"/>
    </source>
</evidence>
<protein>
    <submittedName>
        <fullName evidence="2">M23 family metallopeptidase</fullName>
    </submittedName>
</protein>
<dbReference type="InterPro" id="IPR050570">
    <property type="entry name" value="Cell_wall_metabolism_enzyme"/>
</dbReference>
<reference evidence="2" key="1">
    <citation type="journal article" date="2021" name="mSystems">
        <title>Bacteria and Archaea Synergistically Convert Glycine Betaine to Biogenic Methane in the Formosa Cold Seep of the South China Sea.</title>
        <authorList>
            <person name="Li L."/>
            <person name="Zhang W."/>
            <person name="Zhang S."/>
            <person name="Song L."/>
            <person name="Sun Q."/>
            <person name="Zhang H."/>
            <person name="Xiang H."/>
            <person name="Dong X."/>
        </authorList>
    </citation>
    <scope>NUCLEOTIDE SEQUENCE</scope>
    <source>
        <strain evidence="2">ZWT</strain>
    </source>
</reference>
<organism evidence="2 3">
    <name type="scientific">Oceanirhabdus seepicola</name>
    <dbReference type="NCBI Taxonomy" id="2828781"/>
    <lineage>
        <taxon>Bacteria</taxon>
        <taxon>Bacillati</taxon>
        <taxon>Bacillota</taxon>
        <taxon>Clostridia</taxon>
        <taxon>Eubacteriales</taxon>
        <taxon>Clostridiaceae</taxon>
        <taxon>Oceanirhabdus</taxon>
    </lineage>
</organism>
<dbReference type="SUPFAM" id="SSF51261">
    <property type="entry name" value="Duplicated hybrid motif"/>
    <property type="match status" value="1"/>
</dbReference>
<dbReference type="EMBL" id="JAGSOJ010000001">
    <property type="protein sequence ID" value="MCM1989088.1"/>
    <property type="molecule type" value="Genomic_DNA"/>
</dbReference>
<reference evidence="2" key="2">
    <citation type="submission" date="2021-04" db="EMBL/GenBank/DDBJ databases">
        <authorList>
            <person name="Dong X."/>
        </authorList>
    </citation>
    <scope>NUCLEOTIDE SEQUENCE</scope>
    <source>
        <strain evidence="2">ZWT</strain>
    </source>
</reference>
<dbReference type="AlphaFoldDB" id="A0A9J6P0Y1"/>
<dbReference type="InterPro" id="IPR016047">
    <property type="entry name" value="M23ase_b-sheet_dom"/>
</dbReference>
<dbReference type="Gene3D" id="2.70.70.10">
    <property type="entry name" value="Glucose Permease (Domain IIA)"/>
    <property type="match status" value="1"/>
</dbReference>
<dbReference type="Pfam" id="PF01551">
    <property type="entry name" value="Peptidase_M23"/>
    <property type="match status" value="1"/>
</dbReference>
<feature type="domain" description="M23ase beta-sheet core" evidence="1">
    <location>
        <begin position="216"/>
        <end position="318"/>
    </location>
</feature>
<proteinExistence type="predicted"/>
<dbReference type="InterPro" id="IPR011055">
    <property type="entry name" value="Dup_hybrid_motif"/>
</dbReference>
<evidence type="ECO:0000313" key="2">
    <source>
        <dbReference type="EMBL" id="MCM1989088.1"/>
    </source>
</evidence>
<accession>A0A9J6P0Y1</accession>
<comment type="caution">
    <text evidence="2">The sequence shown here is derived from an EMBL/GenBank/DDBJ whole genome shotgun (WGS) entry which is preliminary data.</text>
</comment>
<sequence>MQITILPKDYIITMTDFTLDTYYSDFILRALRVQNTSNEPMEIEEISFTVKKSGQVIKKYSYDSELLKFWIPRWNKKIQISDDHQRAALIGTREFWDYNSLAECTILKPGEEIGLRNEYFHIVFNELLDELLIRIKYSQDGIECIESKKIDLVKYENKNKYIFPVKGTWQVQGNFDCLVGHRWRHADEFAFDLIKLDGDNRLLVDESRKEEDYPCYGEEVYAIADGVVVQVYEEMKECTFGMSPEEEKKIEDIHGYWPVITGNIVAIKHEGGEYSQYDHLVYHSVNLNVGDKVKQGQVIGRVGNTGMSGGPHLHFELTSGFDDEARSFPCFFTNIKNQFGNPIDITTEEYTIVNAE</sequence>
<keyword evidence="3" id="KW-1185">Reference proteome</keyword>
<gene>
    <name evidence="2" type="ORF">KDK92_04995</name>
</gene>
<dbReference type="GO" id="GO:0004222">
    <property type="term" value="F:metalloendopeptidase activity"/>
    <property type="evidence" value="ECO:0007669"/>
    <property type="project" value="TreeGrafter"/>
</dbReference>